<dbReference type="GO" id="GO:0008168">
    <property type="term" value="F:methyltransferase activity"/>
    <property type="evidence" value="ECO:0007669"/>
    <property type="project" value="UniProtKB-KW"/>
</dbReference>
<protein>
    <submittedName>
        <fullName evidence="1">Putative DNA modification methylase</fullName>
    </submittedName>
</protein>
<keyword evidence="1" id="KW-0489">Methyltransferase</keyword>
<keyword evidence="1" id="KW-0614">Plasmid</keyword>
<organism evidence="1">
    <name type="scientific">Neisseria gonorrhoeae TCDC-NG08107</name>
    <dbReference type="NCBI Taxonomy" id="940296"/>
    <lineage>
        <taxon>Bacteria</taxon>
        <taxon>Pseudomonadati</taxon>
        <taxon>Pseudomonadota</taxon>
        <taxon>Betaproteobacteria</taxon>
        <taxon>Neisseriales</taxon>
        <taxon>Neisseriaceae</taxon>
        <taxon>Neisseria</taxon>
    </lineage>
</organism>
<dbReference type="GO" id="GO:0032259">
    <property type="term" value="P:methylation"/>
    <property type="evidence" value="ECO:0007669"/>
    <property type="project" value="UniProtKB-KW"/>
</dbReference>
<accession>A0A171IPS6</accession>
<proteinExistence type="predicted"/>
<reference evidence="1" key="1">
    <citation type="submission" date="2010-12" db="EMBL/GenBank/DDBJ databases">
        <authorList>
            <person name="Wang C.B."/>
            <person name="He X.J."/>
        </authorList>
    </citation>
    <scope>NUCLEOTIDE SEQUENCE</scope>
    <source>
        <strain evidence="1">TCDC-NG08107</strain>
        <plasmid evidence="1">pNGTCDC08107</plasmid>
    </source>
</reference>
<name>A0A171IPS6_NEIGO</name>
<reference evidence="1" key="2">
    <citation type="journal article" date="2011" name="J. Bacteriol.">
        <title>Draft genome sequence of a dominant, multidrug-resistant Neisseria gonorrhoeae strain, TCDC-NG08107, from a sexual group at high risk of acquiring human immunodeficiency virus infection and syphilis.</title>
        <authorList>
            <person name="Chen C.C."/>
            <person name="Hsia K.C."/>
            <person name="Huang C.T."/>
            <person name="Wong W.W."/>
            <person name="Yen M.Y."/>
            <person name="Li L.H."/>
            <person name="Lin K.Y."/>
            <person name="Chen K.W."/>
            <person name="Li S.Y."/>
        </authorList>
    </citation>
    <scope>NUCLEOTIDE SEQUENCE</scope>
    <source>
        <strain evidence="1">TCDC-NG08107</strain>
        <plasmid evidence="1">pNGTCDC08107</plasmid>
    </source>
</reference>
<dbReference type="SUPFAM" id="SSF53335">
    <property type="entry name" value="S-adenosyl-L-methionine-dependent methyltransferases"/>
    <property type="match status" value="1"/>
</dbReference>
<keyword evidence="1" id="KW-0808">Transferase</keyword>
<dbReference type="InterPro" id="IPR029063">
    <property type="entry name" value="SAM-dependent_MTases_sf"/>
</dbReference>
<dbReference type="Gene3D" id="3.40.50.150">
    <property type="entry name" value="Vaccinia Virus protein VP39"/>
    <property type="match status" value="1"/>
</dbReference>
<dbReference type="BioCyc" id="NGON940296:GLHN-2220-MONOMER"/>
<evidence type="ECO:0000313" key="1">
    <source>
        <dbReference type="EMBL" id="ADV09141.1"/>
    </source>
</evidence>
<gene>
    <name evidence="1" type="ORF">NGTW08_p0011</name>
</gene>
<dbReference type="AlphaFoldDB" id="A0A171IPS6"/>
<geneLocation type="plasmid" evidence="1">
    <name>pNGTCDC08107</name>
</geneLocation>
<dbReference type="EMBL" id="CP002441">
    <property type="protein sequence ID" value="ADV09141.1"/>
    <property type="molecule type" value="Genomic_DNA"/>
</dbReference>
<sequence>MFTHSVCSYPQRGNYGKSGYRGNCTGHIIRDFVESYLAPEGLFADPSIGSGTSSDVAEEMGIRFKGTDLHQGYNLLTQDFAAFLGEQANLIWWHPPYWNMIRYSGNQWGDAANPWDLSQMDLEQFQEAMLLAMMNIHDATEQGGHYGILMGNMRKDGRYYNLSSMVERMAAGRLVDEIIKIQHNCVSDSRQYGGKLVRIAHEKLLVFKKEIQTALYFLAKAMNRVEAVTAVTWKAAVRRVLQAADGRNMGLTEIYGEMEPYAAARAENRNWQAKVRQVLQDERFFLRVGKGIYALKTE</sequence>